<dbReference type="Proteomes" id="UP000466445">
    <property type="component" value="Chromosome"/>
</dbReference>
<keyword evidence="3" id="KW-1185">Reference proteome</keyword>
<dbReference type="InterPro" id="IPR050471">
    <property type="entry name" value="AB_hydrolase"/>
</dbReference>
<keyword evidence="2" id="KW-0560">Oxidoreductase</keyword>
<feature type="domain" description="AB hydrolase-1" evidence="1">
    <location>
        <begin position="38"/>
        <end position="275"/>
    </location>
</feature>
<dbReference type="InterPro" id="IPR000073">
    <property type="entry name" value="AB_hydrolase_1"/>
</dbReference>
<sequence length="286" mass="30795">MDRCHRSGPVARQAQTGARSLSEVINLAYEENGSGDPVLFIAGTGGAGRTWHIHQVPPFVAAGYRCITFDNRGIGATENAGGFGTEQMVADTAALIEQVADGGPARVVAMSMGAYIAQELMLVRPELVSQAVLMGTRGRLDRIRKSIRAADVELTKAEIQLPAAYAAKVRVLENFSPKTINDEKAIGDWMEMFTAFPIKRTPGLAAQLEVYPKDNRLAAYRSIPTEVLVIGFADDVLTPAVLGREVADALPNGRYVQIGHTGHLGFLERPDTVNNAMLDFFAGTLV</sequence>
<dbReference type="AlphaFoldDB" id="A0A7I7SRM6"/>
<evidence type="ECO:0000313" key="2">
    <source>
        <dbReference type="EMBL" id="BBY59240.1"/>
    </source>
</evidence>
<organism evidence="2 3">
    <name type="scientific">Mycolicibacterium sarraceniae</name>
    <dbReference type="NCBI Taxonomy" id="1534348"/>
    <lineage>
        <taxon>Bacteria</taxon>
        <taxon>Bacillati</taxon>
        <taxon>Actinomycetota</taxon>
        <taxon>Actinomycetes</taxon>
        <taxon>Mycobacteriales</taxon>
        <taxon>Mycobacteriaceae</taxon>
        <taxon>Mycolicibacterium</taxon>
    </lineage>
</organism>
<dbReference type="Pfam" id="PF12697">
    <property type="entry name" value="Abhydrolase_6"/>
    <property type="match status" value="1"/>
</dbReference>
<protein>
    <submittedName>
        <fullName evidence="2">Putative non-heme bromoperoxidase BpoC</fullName>
    </submittedName>
</protein>
<name>A0A7I7SRM6_9MYCO</name>
<keyword evidence="2" id="KW-0575">Peroxidase</keyword>
<dbReference type="EMBL" id="AP022595">
    <property type="protein sequence ID" value="BBY59240.1"/>
    <property type="molecule type" value="Genomic_DNA"/>
</dbReference>
<accession>A0A7I7SRM6</accession>
<dbReference type="PRINTS" id="PR00111">
    <property type="entry name" value="ABHYDROLASE"/>
</dbReference>
<dbReference type="SUPFAM" id="SSF53474">
    <property type="entry name" value="alpha/beta-Hydrolases"/>
    <property type="match status" value="1"/>
</dbReference>
<reference evidence="2 3" key="1">
    <citation type="journal article" date="2019" name="Emerg. Microbes Infect.">
        <title>Comprehensive subspecies identification of 175 nontuberculous mycobacteria species based on 7547 genomic profiles.</title>
        <authorList>
            <person name="Matsumoto Y."/>
            <person name="Kinjo T."/>
            <person name="Motooka D."/>
            <person name="Nabeya D."/>
            <person name="Jung N."/>
            <person name="Uechi K."/>
            <person name="Horii T."/>
            <person name="Iida T."/>
            <person name="Fujita J."/>
            <person name="Nakamura S."/>
        </authorList>
    </citation>
    <scope>NUCLEOTIDE SEQUENCE [LARGE SCALE GENOMIC DNA]</scope>
    <source>
        <strain evidence="2 3">JCM 30395</strain>
    </source>
</reference>
<dbReference type="PANTHER" id="PTHR43433">
    <property type="entry name" value="HYDROLASE, ALPHA/BETA FOLD FAMILY PROTEIN"/>
    <property type="match status" value="1"/>
</dbReference>
<dbReference type="Gene3D" id="3.40.50.1820">
    <property type="entry name" value="alpha/beta hydrolase"/>
    <property type="match status" value="1"/>
</dbReference>
<evidence type="ECO:0000313" key="3">
    <source>
        <dbReference type="Proteomes" id="UP000466445"/>
    </source>
</evidence>
<dbReference type="PANTHER" id="PTHR43433:SF5">
    <property type="entry name" value="AB HYDROLASE-1 DOMAIN-CONTAINING PROTEIN"/>
    <property type="match status" value="1"/>
</dbReference>
<evidence type="ECO:0000259" key="1">
    <source>
        <dbReference type="Pfam" id="PF12697"/>
    </source>
</evidence>
<dbReference type="GO" id="GO:0004601">
    <property type="term" value="F:peroxidase activity"/>
    <property type="evidence" value="ECO:0007669"/>
    <property type="project" value="UniProtKB-KW"/>
</dbReference>
<dbReference type="KEGG" id="msar:MSAR_23760"/>
<gene>
    <name evidence="2" type="primary">bpoC</name>
    <name evidence="2" type="ORF">MSAR_23760</name>
</gene>
<dbReference type="InterPro" id="IPR029058">
    <property type="entry name" value="AB_hydrolase_fold"/>
</dbReference>
<proteinExistence type="predicted"/>